<proteinExistence type="predicted"/>
<dbReference type="EMBL" id="MIND01000018">
    <property type="protein sequence ID" value="POF88346.1"/>
    <property type="molecule type" value="Genomic_DNA"/>
</dbReference>
<reference evidence="2 3" key="1">
    <citation type="submission" date="2016-08" db="EMBL/GenBank/DDBJ databases">
        <authorList>
            <person name="Seilhamer J.J."/>
        </authorList>
    </citation>
    <scope>NUCLEOTIDE SEQUENCE [LARGE SCALE GENOMIC DNA]</scope>
    <source>
        <strain evidence="2 3">KT-27</strain>
    </source>
</reference>
<evidence type="ECO:0000259" key="1">
    <source>
        <dbReference type="Pfam" id="PF13614"/>
    </source>
</evidence>
<dbReference type="Pfam" id="PF13614">
    <property type="entry name" value="AAA_31"/>
    <property type="match status" value="1"/>
</dbReference>
<dbReference type="InterPro" id="IPR025669">
    <property type="entry name" value="AAA_dom"/>
</dbReference>
<name>A0A2S3WBP2_PSEPU</name>
<dbReference type="PANTHER" id="PTHR13696:SF96">
    <property type="entry name" value="COBQ_COBB_MIND_PARA NUCLEOTIDE BINDING DOMAIN-CONTAINING PROTEIN"/>
    <property type="match status" value="1"/>
</dbReference>
<feature type="domain" description="AAA" evidence="1">
    <location>
        <begin position="7"/>
        <end position="142"/>
    </location>
</feature>
<evidence type="ECO:0000313" key="2">
    <source>
        <dbReference type="EMBL" id="POF88346.1"/>
    </source>
</evidence>
<evidence type="ECO:0000313" key="3">
    <source>
        <dbReference type="Proteomes" id="UP000237194"/>
    </source>
</evidence>
<dbReference type="PANTHER" id="PTHR13696">
    <property type="entry name" value="P-LOOP CONTAINING NUCLEOSIDE TRIPHOSPHATE HYDROLASE"/>
    <property type="match status" value="1"/>
</dbReference>
<comment type="caution">
    <text evidence="2">The sequence shown here is derived from an EMBL/GenBank/DDBJ whole genome shotgun (WGS) entry which is preliminary data.</text>
</comment>
<dbReference type="AlphaFoldDB" id="A0A2S3WBP2"/>
<dbReference type="InterPro" id="IPR027417">
    <property type="entry name" value="P-loop_NTPase"/>
</dbReference>
<protein>
    <recommendedName>
        <fullName evidence="1">AAA domain-containing protein</fullName>
    </recommendedName>
</protein>
<dbReference type="Gene3D" id="3.40.50.300">
    <property type="entry name" value="P-loop containing nucleotide triphosphate hydrolases"/>
    <property type="match status" value="1"/>
</dbReference>
<organism evidence="2 3">
    <name type="scientific">Pseudomonas putida</name>
    <name type="common">Arthrobacter siderocapsulatus</name>
    <dbReference type="NCBI Taxonomy" id="303"/>
    <lineage>
        <taxon>Bacteria</taxon>
        <taxon>Pseudomonadati</taxon>
        <taxon>Pseudomonadota</taxon>
        <taxon>Gammaproteobacteria</taxon>
        <taxon>Pseudomonadales</taxon>
        <taxon>Pseudomonadaceae</taxon>
        <taxon>Pseudomonas</taxon>
    </lineage>
</organism>
<dbReference type="InterPro" id="IPR050678">
    <property type="entry name" value="DNA_Partitioning_ATPase"/>
</dbReference>
<dbReference type="SUPFAM" id="SSF52540">
    <property type="entry name" value="P-loop containing nucleoside triphosphate hydrolases"/>
    <property type="match status" value="1"/>
</dbReference>
<dbReference type="Proteomes" id="UP000237194">
    <property type="component" value="Unassembled WGS sequence"/>
</dbReference>
<sequence length="312" mass="35156">MLTVGCRIFSITAYKGGVGKSPITVDVATELSQRGNRVAIITGDAVYRGTMESERRAHRRLNIQSGLVKYYDEADVVLFSTEIQDLERELEEDLSEASLTDPAEIRVYYGYQIERISRKKVAQYALSALIDQYDYILLDLNRDLYRTLLLSNVIALVLDNRCATSIWSAEKFCEDIVALNGGQPVPQLYALITNHAPCGDGSEYLEYVIDDDGDAEARLQVAKWYEHHSRVYSEARKLGLPMLRTLMTKSHAVEVARYNSTKSFWEGYCYFDSVVEFAPDSLASDEVRRLTDELIECCTRPRPGAGLPSASM</sequence>
<reference evidence="2 3" key="2">
    <citation type="submission" date="2018-03" db="EMBL/GenBank/DDBJ databases">
        <title>Draft genome of Pseudomonas putida strain KT-27.</title>
        <authorList>
            <person name="Yoshizawa S."/>
            <person name="Khan N.H."/>
            <person name="Nishimura M."/>
            <person name="Chiura H.X."/>
            <person name="Ogura Y."/>
            <person name="Hayashi T."/>
            <person name="Kogure K."/>
        </authorList>
    </citation>
    <scope>NUCLEOTIDE SEQUENCE [LARGE SCALE GENOMIC DNA]</scope>
    <source>
        <strain evidence="2 3">KT-27</strain>
    </source>
</reference>
<accession>A0A2S3WBP2</accession>
<gene>
    <name evidence="2" type="ORF">BGP80_10370</name>
</gene>